<name>A0AAP0BFM4_9ASPA</name>
<evidence type="ECO:0000313" key="2">
    <source>
        <dbReference type="Proteomes" id="UP001418222"/>
    </source>
</evidence>
<sequence length="96" mass="11017">MSTGPRLTYSVLRPWIFSYPSGYGQFTISFTVKRSYGEEITFTLGPAIPLTDLDCPKSEPTRNPFTYEHPFLDVAHTFLLKEIVQSKMEELSFLCE</sequence>
<gene>
    <name evidence="1" type="ORF">KSP39_PZI012603</name>
</gene>
<dbReference type="Proteomes" id="UP001418222">
    <property type="component" value="Unassembled WGS sequence"/>
</dbReference>
<keyword evidence="2" id="KW-1185">Reference proteome</keyword>
<comment type="caution">
    <text evidence="1">The sequence shown here is derived from an EMBL/GenBank/DDBJ whole genome shotgun (WGS) entry which is preliminary data.</text>
</comment>
<evidence type="ECO:0000313" key="1">
    <source>
        <dbReference type="EMBL" id="KAK8937344.1"/>
    </source>
</evidence>
<dbReference type="EMBL" id="JBBWWQ010000010">
    <property type="protein sequence ID" value="KAK8937344.1"/>
    <property type="molecule type" value="Genomic_DNA"/>
</dbReference>
<protein>
    <submittedName>
        <fullName evidence="1">Uncharacterized protein</fullName>
    </submittedName>
</protein>
<dbReference type="AlphaFoldDB" id="A0AAP0BFM4"/>
<accession>A0AAP0BFM4</accession>
<proteinExistence type="predicted"/>
<organism evidence="1 2">
    <name type="scientific">Platanthera zijinensis</name>
    <dbReference type="NCBI Taxonomy" id="2320716"/>
    <lineage>
        <taxon>Eukaryota</taxon>
        <taxon>Viridiplantae</taxon>
        <taxon>Streptophyta</taxon>
        <taxon>Embryophyta</taxon>
        <taxon>Tracheophyta</taxon>
        <taxon>Spermatophyta</taxon>
        <taxon>Magnoliopsida</taxon>
        <taxon>Liliopsida</taxon>
        <taxon>Asparagales</taxon>
        <taxon>Orchidaceae</taxon>
        <taxon>Orchidoideae</taxon>
        <taxon>Orchideae</taxon>
        <taxon>Orchidinae</taxon>
        <taxon>Platanthera</taxon>
    </lineage>
</organism>
<reference evidence="1 2" key="1">
    <citation type="journal article" date="2022" name="Nat. Plants">
        <title>Genomes of leafy and leafless Platanthera orchids illuminate the evolution of mycoheterotrophy.</title>
        <authorList>
            <person name="Li M.H."/>
            <person name="Liu K.W."/>
            <person name="Li Z."/>
            <person name="Lu H.C."/>
            <person name="Ye Q.L."/>
            <person name="Zhang D."/>
            <person name="Wang J.Y."/>
            <person name="Li Y.F."/>
            <person name="Zhong Z.M."/>
            <person name="Liu X."/>
            <person name="Yu X."/>
            <person name="Liu D.K."/>
            <person name="Tu X.D."/>
            <person name="Liu B."/>
            <person name="Hao Y."/>
            <person name="Liao X.Y."/>
            <person name="Jiang Y.T."/>
            <person name="Sun W.H."/>
            <person name="Chen J."/>
            <person name="Chen Y.Q."/>
            <person name="Ai Y."/>
            <person name="Zhai J.W."/>
            <person name="Wu S.S."/>
            <person name="Zhou Z."/>
            <person name="Hsiao Y.Y."/>
            <person name="Wu W.L."/>
            <person name="Chen Y.Y."/>
            <person name="Lin Y.F."/>
            <person name="Hsu J.L."/>
            <person name="Li C.Y."/>
            <person name="Wang Z.W."/>
            <person name="Zhao X."/>
            <person name="Zhong W.Y."/>
            <person name="Ma X.K."/>
            <person name="Ma L."/>
            <person name="Huang J."/>
            <person name="Chen G.Z."/>
            <person name="Huang M.Z."/>
            <person name="Huang L."/>
            <person name="Peng D.H."/>
            <person name="Luo Y.B."/>
            <person name="Zou S.Q."/>
            <person name="Chen S.P."/>
            <person name="Lan S."/>
            <person name="Tsai W.C."/>
            <person name="Van de Peer Y."/>
            <person name="Liu Z.J."/>
        </authorList>
    </citation>
    <scope>NUCLEOTIDE SEQUENCE [LARGE SCALE GENOMIC DNA]</scope>
    <source>
        <strain evidence="1">Lor287</strain>
    </source>
</reference>